<sequence length="97" mass="10449">MNVILVLFAACFASNVLAGCMRKRCPFGSGYGCIPFTQCPVHCMTCYGGCKLPSVCCNLRKMNACSLAGGTCNRTCQTVISHAWCRRPLKCCVLVAN</sequence>
<protein>
    <submittedName>
        <fullName evidence="2">Putative carboxypeptidase inhibitor</fullName>
    </submittedName>
</protein>
<dbReference type="Gene3D" id="3.30.1680.50">
    <property type="entry name" value="Carboxypeptidase inhibitor, N-terminal domain"/>
    <property type="match status" value="1"/>
</dbReference>
<organism evidence="2">
    <name type="scientific">Rhipicephalus microplus</name>
    <name type="common">Cattle tick</name>
    <name type="synonym">Boophilus microplus</name>
    <dbReference type="NCBI Taxonomy" id="6941"/>
    <lineage>
        <taxon>Eukaryota</taxon>
        <taxon>Metazoa</taxon>
        <taxon>Ecdysozoa</taxon>
        <taxon>Arthropoda</taxon>
        <taxon>Chelicerata</taxon>
        <taxon>Arachnida</taxon>
        <taxon>Acari</taxon>
        <taxon>Parasitiformes</taxon>
        <taxon>Ixodida</taxon>
        <taxon>Ixodoidea</taxon>
        <taxon>Ixodidae</taxon>
        <taxon>Rhipicephalinae</taxon>
        <taxon>Rhipicephalus</taxon>
        <taxon>Boophilus</taxon>
    </lineage>
</organism>
<dbReference type="EMBL" id="GIKN01004643">
    <property type="protein sequence ID" value="NIE46916.1"/>
    <property type="molecule type" value="Transcribed_RNA"/>
</dbReference>
<reference evidence="2" key="1">
    <citation type="submission" date="2020-03" db="EMBL/GenBank/DDBJ databases">
        <title>A transcriptome and proteome of the tick Rhipicephalus microplus shaped by the genetic composition of its hosts and developmental stage.</title>
        <authorList>
            <person name="Garcia G.R."/>
            <person name="Ribeiro J.M.C."/>
            <person name="Maruyama S.R."/>
            <person name="Gardinasse L.G."/>
            <person name="Nelson K."/>
            <person name="Ferreira B.R."/>
            <person name="Andrade T.G."/>
            <person name="Santos I.K.F.M."/>
        </authorList>
    </citation>
    <scope>NUCLEOTIDE SEQUENCE</scope>
    <source>
        <strain evidence="2">NSGR</strain>
        <tissue evidence="2">Salivary glands</tissue>
    </source>
</reference>
<feature type="signal peptide" evidence="1">
    <location>
        <begin position="1"/>
        <end position="18"/>
    </location>
</feature>
<dbReference type="GO" id="GO:0008191">
    <property type="term" value="F:metalloendopeptidase inhibitor activity"/>
    <property type="evidence" value="ECO:0007669"/>
    <property type="project" value="InterPro"/>
</dbReference>
<feature type="chain" id="PRO_5026322627" evidence="1">
    <location>
        <begin position="19"/>
        <end position="97"/>
    </location>
</feature>
<dbReference type="InterPro" id="IPR019509">
    <property type="entry name" value="Carboxypeptidase_inhibitor_I68"/>
</dbReference>
<proteinExistence type="predicted"/>
<keyword evidence="1" id="KW-0732">Signal</keyword>
<accession>A0A6G5A9Q1</accession>
<dbReference type="AlphaFoldDB" id="A0A6G5A9Q1"/>
<name>A0A6G5A9Q1_RHIMP</name>
<evidence type="ECO:0000313" key="2">
    <source>
        <dbReference type="EMBL" id="NIE46916.1"/>
    </source>
</evidence>
<dbReference type="Pfam" id="PF10468">
    <property type="entry name" value="Inhibitor_I68"/>
    <property type="match status" value="1"/>
</dbReference>
<evidence type="ECO:0000256" key="1">
    <source>
        <dbReference type="SAM" id="SignalP"/>
    </source>
</evidence>